<dbReference type="Proteomes" id="UP000292362">
    <property type="component" value="Unassembled WGS sequence"/>
</dbReference>
<dbReference type="AlphaFoldDB" id="A0A4Q9L0R2"/>
<evidence type="ECO:0000313" key="2">
    <source>
        <dbReference type="Proteomes" id="UP000292362"/>
    </source>
</evidence>
<name>A0A4Q9L0R2_9MICR</name>
<reference evidence="1 2" key="1">
    <citation type="submission" date="2017-12" db="EMBL/GenBank/DDBJ databases">
        <authorList>
            <person name="Pombert J.-F."/>
            <person name="Haag K.L."/>
            <person name="Ebert D."/>
        </authorList>
    </citation>
    <scope>NUCLEOTIDE SEQUENCE [LARGE SCALE GENOMIC DNA]</scope>
    <source>
        <strain evidence="1">FI-OER-3-3</strain>
    </source>
</reference>
<organism evidence="1 2">
    <name type="scientific">Hamiltosporidium tvaerminnensis</name>
    <dbReference type="NCBI Taxonomy" id="1176355"/>
    <lineage>
        <taxon>Eukaryota</taxon>
        <taxon>Fungi</taxon>
        <taxon>Fungi incertae sedis</taxon>
        <taxon>Microsporidia</taxon>
        <taxon>Dubosqiidae</taxon>
        <taxon>Hamiltosporidium</taxon>
    </lineage>
</organism>
<dbReference type="Gene3D" id="2.30.29.30">
    <property type="entry name" value="Pleckstrin-homology domain (PH domain)/Phosphotyrosine-binding domain (PTB)"/>
    <property type="match status" value="1"/>
</dbReference>
<comment type="caution">
    <text evidence="1">The sequence shown here is derived from an EMBL/GenBank/DDBJ whole genome shotgun (WGS) entry which is preliminary data.</text>
</comment>
<accession>A0A4Q9L0R2</accession>
<dbReference type="VEuPathDB" id="MicrosporidiaDB:CWI37_0857p0020"/>
<sequence>MVVEGNIERKSQILNMKSSVEIGLYNRHYYNTEHKNYISHLEILGPLVICIRVEKYFVRGLIKSVFGINEFKFLKSQNLYKLDEYIFGLKCCTTAFFYEIIESSNIKYEEKKEVAKSSIFGFFNVKKIFGTNKSLEFTNDTSKGNTYSDIMSVSSKFTCEISNNDIEKIRDKISLNRTSFTFDKIANKFIELDEDKKDYLKILDENIEEELIFDIILNESQNKEFIISLLGQKIDKKDFVLLKGTKRIDSLIFETSLINIKANKNEMKLKMAVKEFLEIHKNYYTLLLSSYTDVVLGFYIKNWKLDYQEKNAIFNNCFADFLKLILHESSFLEKILEKIMEILNLDMENTEKLSLNVDKNYDFLILREEKKLFEIDKNIKEIQSKIENMYFLILQSFDKKNIFLLVDCFYDVLDTELRNVESVYVNFSKEYDIFMNNITTNLKFYNFENIGNIKFTFYEIIKRMTVINSFLCKISEYYGDSLEENFRRMKIINTKYKIITQRINDERDIICMHKRIFEIQHKIINTPGSLINNERRFIKVINCKVYNNIIDYTLFLFNDVIVFTKRIGDEISNLDLDLKNSNLFFIKMVNLKDIRIKNYRKGFFKIIVSELVTDEKHKSMPGFVHTKDLHYNIESCIFVCNDQDIKKQFVQKVYICQNDLRVMTSSADLYLSYSDPPIFYFVYDFEKNPKNLECGKYLMIFSDKSTEDSVKNHRWMDYLLDSDRSKKIEIKFTIFLGKKVKIKIDNFINNEFKEIIMKKENFEQNFSVYFKDFLSTVNPSSQNKNETSFSLINDLKVLYDLSLKDKKNKISLKKNVGKDFFVTEKVELFKLLFENIEIRLKLLNSKNLISNVKKSQIKKSNNNSDEYTDTDSFRKTTIIQVLKEPNSEATVNTNDLYNINSIYILEKIQEMISTKVNFDTLNSIDIIVLTSIVSTFFKYSITQIFSYNDILELHKICKNRDTKTSEIFLNSLKGNRKDIFLMFIHHFRDVSKIISTSFFKDLIFFLFGNFIEKEEFEDNYVEILLNIK</sequence>
<gene>
    <name evidence="1" type="ORF">CWI37_0857p0020</name>
</gene>
<dbReference type="InterPro" id="IPR011993">
    <property type="entry name" value="PH-like_dom_sf"/>
</dbReference>
<protein>
    <submittedName>
        <fullName evidence="1">Uncharacterized protein</fullName>
    </submittedName>
</protein>
<dbReference type="EMBL" id="PITJ01000857">
    <property type="protein sequence ID" value="TBU00928.1"/>
    <property type="molecule type" value="Genomic_DNA"/>
</dbReference>
<evidence type="ECO:0000313" key="1">
    <source>
        <dbReference type="EMBL" id="TBU00928.1"/>
    </source>
</evidence>
<dbReference type="Gene3D" id="3.30.1120.160">
    <property type="match status" value="1"/>
</dbReference>
<proteinExistence type="predicted"/>
<dbReference type="SUPFAM" id="SSF50729">
    <property type="entry name" value="PH domain-like"/>
    <property type="match status" value="1"/>
</dbReference>